<dbReference type="SUPFAM" id="SSF54768">
    <property type="entry name" value="dsRNA-binding domain-like"/>
    <property type="match status" value="1"/>
</dbReference>
<dbReference type="SMART" id="SM00358">
    <property type="entry name" value="DSRM"/>
    <property type="match status" value="1"/>
</dbReference>
<gene>
    <name evidence="2" type="ORF">AAF712_006054</name>
</gene>
<name>A0ABR3A0E9_9AGAR</name>
<dbReference type="Pfam" id="PF00035">
    <property type="entry name" value="dsrm"/>
    <property type="match status" value="1"/>
</dbReference>
<feature type="domain" description="DRBM" evidence="1">
    <location>
        <begin position="7"/>
        <end position="73"/>
    </location>
</feature>
<evidence type="ECO:0000313" key="2">
    <source>
        <dbReference type="EMBL" id="KAL0066859.1"/>
    </source>
</evidence>
<dbReference type="Gene3D" id="3.30.160.20">
    <property type="match status" value="1"/>
</dbReference>
<accession>A0ABR3A0E9</accession>
<evidence type="ECO:0000259" key="1">
    <source>
        <dbReference type="SMART" id="SM00358"/>
    </source>
</evidence>
<protein>
    <recommendedName>
        <fullName evidence="1">DRBM domain-containing protein</fullName>
    </recommendedName>
</protein>
<reference evidence="2 3" key="1">
    <citation type="submission" date="2024-05" db="EMBL/GenBank/DDBJ databases">
        <title>A draft genome resource for the thread blight pathogen Marasmius tenuissimus strain MS-2.</title>
        <authorList>
            <person name="Yulfo-Soto G.E."/>
            <person name="Baruah I.K."/>
            <person name="Amoako-Attah I."/>
            <person name="Bukari Y."/>
            <person name="Meinhardt L.W."/>
            <person name="Bailey B.A."/>
            <person name="Cohen S.P."/>
        </authorList>
    </citation>
    <scope>NUCLEOTIDE SEQUENCE [LARGE SCALE GENOMIC DNA]</scope>
    <source>
        <strain evidence="2 3">MS-2</strain>
    </source>
</reference>
<evidence type="ECO:0000313" key="3">
    <source>
        <dbReference type="Proteomes" id="UP001437256"/>
    </source>
</evidence>
<sequence length="76" mass="8441">MADRGHPKTALNNYCQANGKTCTYEDCFRGSQNNGFWYSVAIVDGYKAGVGEPQRKLLDAQQSAARKALEYYELSA</sequence>
<keyword evidence="3" id="KW-1185">Reference proteome</keyword>
<proteinExistence type="predicted"/>
<dbReference type="Proteomes" id="UP001437256">
    <property type="component" value="Unassembled WGS sequence"/>
</dbReference>
<dbReference type="InterPro" id="IPR014720">
    <property type="entry name" value="dsRBD_dom"/>
</dbReference>
<organism evidence="2 3">
    <name type="scientific">Marasmius tenuissimus</name>
    <dbReference type="NCBI Taxonomy" id="585030"/>
    <lineage>
        <taxon>Eukaryota</taxon>
        <taxon>Fungi</taxon>
        <taxon>Dikarya</taxon>
        <taxon>Basidiomycota</taxon>
        <taxon>Agaricomycotina</taxon>
        <taxon>Agaricomycetes</taxon>
        <taxon>Agaricomycetidae</taxon>
        <taxon>Agaricales</taxon>
        <taxon>Marasmiineae</taxon>
        <taxon>Marasmiaceae</taxon>
        <taxon>Marasmius</taxon>
    </lineage>
</organism>
<comment type="caution">
    <text evidence="2">The sequence shown here is derived from an EMBL/GenBank/DDBJ whole genome shotgun (WGS) entry which is preliminary data.</text>
</comment>
<dbReference type="EMBL" id="JBBXMP010000031">
    <property type="protein sequence ID" value="KAL0066859.1"/>
    <property type="molecule type" value="Genomic_DNA"/>
</dbReference>